<evidence type="ECO:0000256" key="1">
    <source>
        <dbReference type="SAM" id="MobiDB-lite"/>
    </source>
</evidence>
<feature type="region of interest" description="Disordered" evidence="1">
    <location>
        <begin position="256"/>
        <end position="287"/>
    </location>
</feature>
<dbReference type="PANTHER" id="PTHR43745:SF2">
    <property type="entry name" value="NITROREDUCTASE MJ1384-RELATED"/>
    <property type="match status" value="1"/>
</dbReference>
<organism evidence="2 3">
    <name type="scientific">Kitasatospora misakiensis</name>
    <dbReference type="NCBI Taxonomy" id="67330"/>
    <lineage>
        <taxon>Bacteria</taxon>
        <taxon>Bacillati</taxon>
        <taxon>Actinomycetota</taxon>
        <taxon>Actinomycetes</taxon>
        <taxon>Kitasatosporales</taxon>
        <taxon>Streptomycetaceae</taxon>
        <taxon>Kitasatospora</taxon>
    </lineage>
</organism>
<dbReference type="PANTHER" id="PTHR43745">
    <property type="entry name" value="NITROREDUCTASE MJ1384-RELATED"/>
    <property type="match status" value="1"/>
</dbReference>
<dbReference type="Proteomes" id="UP001595975">
    <property type="component" value="Unassembled WGS sequence"/>
</dbReference>
<dbReference type="InterPro" id="IPR000415">
    <property type="entry name" value="Nitroreductase-like"/>
</dbReference>
<dbReference type="Gene3D" id="3.40.109.10">
    <property type="entry name" value="NADH Oxidase"/>
    <property type="match status" value="2"/>
</dbReference>
<comment type="caution">
    <text evidence="2">The sequence shown here is derived from an EMBL/GenBank/DDBJ whole genome shotgun (WGS) entry which is preliminary data.</text>
</comment>
<accession>A0ABW0XAQ9</accession>
<evidence type="ECO:0000313" key="3">
    <source>
        <dbReference type="Proteomes" id="UP001595975"/>
    </source>
</evidence>
<dbReference type="RefSeq" id="WP_380227766.1">
    <property type="nucleotide sequence ID" value="NZ_JBHSOF010000035.1"/>
</dbReference>
<reference evidence="3" key="1">
    <citation type="journal article" date="2019" name="Int. J. Syst. Evol. Microbiol.">
        <title>The Global Catalogue of Microorganisms (GCM) 10K type strain sequencing project: providing services to taxonomists for standard genome sequencing and annotation.</title>
        <authorList>
            <consortium name="The Broad Institute Genomics Platform"/>
            <consortium name="The Broad Institute Genome Sequencing Center for Infectious Disease"/>
            <person name="Wu L."/>
            <person name="Ma J."/>
        </authorList>
    </citation>
    <scope>NUCLEOTIDE SEQUENCE [LARGE SCALE GENOMIC DNA]</scope>
    <source>
        <strain evidence="3">CGMCC 4.1437</strain>
    </source>
</reference>
<sequence length="489" mass="53037">MSDEATRYQDSVHTPTEVANPEAYPPRLVKSYPGAPRHPLPWPPEKSAHRLGRQLAELGGITRSQWLTPLDMLPFTDGFESIPDDDPLQWLVTRRPTPSGGARYSAEWYVIAGPDSEVPTGVYYYDPARHDLVRLRSGDYLGRVAARPATTVLVQTNVFWRLAAKYGEMYYRLACLEAGIQVAQALVVAAEEDPTARLCFPDADLTELLGLDPRAEGVHAVVELVAPVPAAFEGPSLAAFPRAFAAHASVLRQSRPAPEPLAPAPAPEPLPSEPDGEPLPSAPAGEGERISLPHAEVDLKAGTRTRHAAVRGFKAETMSIGALATILTAYGRQQNWDLPANLVEFYCVVADVSGVPDGAYRYLPEEHQLELVGEGDPRGRLREAALAALTQQGARTANLWLLPVGDAEAAEERFGPRWYRVQQAAAGGALHRACLAAAAIEVASRVHNDVLTHLLDAWLGLGGRKRSLLVAQLGTEHPAGPRPEFRLTW</sequence>
<feature type="compositionally biased region" description="Pro residues" evidence="1">
    <location>
        <begin position="257"/>
        <end position="272"/>
    </location>
</feature>
<dbReference type="EMBL" id="JBHSOF010000035">
    <property type="protein sequence ID" value="MFC5666094.1"/>
    <property type="molecule type" value="Genomic_DNA"/>
</dbReference>
<proteinExistence type="predicted"/>
<name>A0ABW0XAQ9_9ACTN</name>
<gene>
    <name evidence="2" type="ORF">ACFP3U_24340</name>
</gene>
<evidence type="ECO:0000313" key="2">
    <source>
        <dbReference type="EMBL" id="MFC5666094.1"/>
    </source>
</evidence>
<protein>
    <recommendedName>
        <fullName evidence="4">Nitroreductase domain-containing protein</fullName>
    </recommendedName>
</protein>
<evidence type="ECO:0008006" key="4">
    <source>
        <dbReference type="Google" id="ProtNLM"/>
    </source>
</evidence>
<feature type="region of interest" description="Disordered" evidence="1">
    <location>
        <begin position="1"/>
        <end position="25"/>
    </location>
</feature>
<dbReference type="SUPFAM" id="SSF55469">
    <property type="entry name" value="FMN-dependent nitroreductase-like"/>
    <property type="match status" value="1"/>
</dbReference>
<dbReference type="InterPro" id="IPR052544">
    <property type="entry name" value="Bacteriocin_Proc_Enz"/>
</dbReference>
<keyword evidence="3" id="KW-1185">Reference proteome</keyword>
<dbReference type="CDD" id="cd02142">
    <property type="entry name" value="McbC_SagB-like_oxidoreductase"/>
    <property type="match status" value="1"/>
</dbReference>